<dbReference type="InterPro" id="IPR025676">
    <property type="entry name" value="Clr5_dom"/>
</dbReference>
<reference evidence="3" key="1">
    <citation type="submission" date="2023-06" db="EMBL/GenBank/DDBJ databases">
        <authorList>
            <person name="Noh H."/>
        </authorList>
    </citation>
    <scope>NUCLEOTIDE SEQUENCE</scope>
    <source>
        <strain evidence="3">DUCC20226</strain>
    </source>
</reference>
<dbReference type="Pfam" id="PF14420">
    <property type="entry name" value="Clr5"/>
    <property type="match status" value="1"/>
</dbReference>
<sequence length="435" mass="49621">MNLLCPENLDFGHGASQICDLDVLYPWSPEIHADPMAVVDPFIIKYPAPRETDWEAKKPFIEHFYLTENQTLNATIICMREQHGFNATEKMYKRHFRVWGWYKYTSKSVRKEKQFENETVSTLSFTGASEPPRKKARVQEEPDHPSPASSTTSTLIPMDLQNFQQKAAIFAGINQLLDFHVRTTTLSSRACSSSKYRLLHGDSAPRLRDGFYEALNTLDCKKALGREAIERVLDQVQYHIKEDDITSFVELCFLIPRALLFSKQSRSLRSYLSRFIHTLREKNIQGPFAEVGRLLLDVYESQRQSGLSDLLVFASSVFAAGLVEKYGKEDRNALLATWDSFRLAGQLDPTVASAWLGQWELSHKECMSRFGRHSLLTLGLEDDLSSLVQPTRVYPEASCPAEVTELVNSVRRKLFLIPGDDSDSSSFEDDNHLFF</sequence>
<dbReference type="PANTHER" id="PTHR38788">
    <property type="entry name" value="CLR5 DOMAIN-CONTAINING PROTEIN"/>
    <property type="match status" value="1"/>
</dbReference>
<evidence type="ECO:0000313" key="3">
    <source>
        <dbReference type="EMBL" id="KAK2613829.1"/>
    </source>
</evidence>
<name>A0AAD9SQ97_PHOAM</name>
<gene>
    <name evidence="3" type="ORF">N8I77_000708</name>
</gene>
<evidence type="ECO:0000259" key="2">
    <source>
        <dbReference type="Pfam" id="PF14420"/>
    </source>
</evidence>
<proteinExistence type="predicted"/>
<dbReference type="PANTHER" id="PTHR38788:SF3">
    <property type="entry name" value="CLR5 DOMAIN-CONTAINING PROTEIN"/>
    <property type="match status" value="1"/>
</dbReference>
<feature type="region of interest" description="Disordered" evidence="1">
    <location>
        <begin position="120"/>
        <end position="154"/>
    </location>
</feature>
<dbReference type="Proteomes" id="UP001265746">
    <property type="component" value="Unassembled WGS sequence"/>
</dbReference>
<protein>
    <recommendedName>
        <fullName evidence="2">Clr5 domain-containing protein</fullName>
    </recommendedName>
</protein>
<accession>A0AAD9SQ97</accession>
<dbReference type="AlphaFoldDB" id="A0AAD9SQ97"/>
<comment type="caution">
    <text evidence="3">The sequence shown here is derived from an EMBL/GenBank/DDBJ whole genome shotgun (WGS) entry which is preliminary data.</text>
</comment>
<dbReference type="EMBL" id="JAUJFL010000001">
    <property type="protein sequence ID" value="KAK2613829.1"/>
    <property type="molecule type" value="Genomic_DNA"/>
</dbReference>
<keyword evidence="4" id="KW-1185">Reference proteome</keyword>
<feature type="compositionally biased region" description="Basic and acidic residues" evidence="1">
    <location>
        <begin position="131"/>
        <end position="144"/>
    </location>
</feature>
<evidence type="ECO:0000256" key="1">
    <source>
        <dbReference type="SAM" id="MobiDB-lite"/>
    </source>
</evidence>
<evidence type="ECO:0000313" key="4">
    <source>
        <dbReference type="Proteomes" id="UP001265746"/>
    </source>
</evidence>
<organism evidence="3 4">
    <name type="scientific">Phomopsis amygdali</name>
    <name type="common">Fusicoccum amygdali</name>
    <dbReference type="NCBI Taxonomy" id="1214568"/>
    <lineage>
        <taxon>Eukaryota</taxon>
        <taxon>Fungi</taxon>
        <taxon>Dikarya</taxon>
        <taxon>Ascomycota</taxon>
        <taxon>Pezizomycotina</taxon>
        <taxon>Sordariomycetes</taxon>
        <taxon>Sordariomycetidae</taxon>
        <taxon>Diaporthales</taxon>
        <taxon>Diaporthaceae</taxon>
        <taxon>Diaporthe</taxon>
    </lineage>
</organism>
<feature type="domain" description="Clr5" evidence="2">
    <location>
        <begin position="51"/>
        <end position="103"/>
    </location>
</feature>